<keyword evidence="1" id="KW-0479">Metal-binding</keyword>
<feature type="domain" description="U1-type" evidence="6">
    <location>
        <begin position="38"/>
        <end position="73"/>
    </location>
</feature>
<feature type="region of interest" description="Disordered" evidence="5">
    <location>
        <begin position="245"/>
        <end position="286"/>
    </location>
</feature>
<dbReference type="Proteomes" id="UP000698800">
    <property type="component" value="Unassembled WGS sequence"/>
</dbReference>
<feature type="compositionally biased region" description="Basic and acidic residues" evidence="5">
    <location>
        <begin position="1"/>
        <end position="10"/>
    </location>
</feature>
<dbReference type="SMART" id="SM00451">
    <property type="entry name" value="ZnF_U1"/>
    <property type="match status" value="1"/>
</dbReference>
<evidence type="ECO:0000256" key="2">
    <source>
        <dbReference type="ARBA" id="ARBA00022771"/>
    </source>
</evidence>
<dbReference type="GO" id="GO:0008270">
    <property type="term" value="F:zinc ion binding"/>
    <property type="evidence" value="ECO:0007669"/>
    <property type="project" value="UniProtKB-KW"/>
</dbReference>
<feature type="compositionally biased region" description="Basic and acidic residues" evidence="5">
    <location>
        <begin position="272"/>
        <end position="283"/>
    </location>
</feature>
<dbReference type="Pfam" id="PF06220">
    <property type="entry name" value="zf-U1"/>
    <property type="match status" value="1"/>
</dbReference>
<keyword evidence="8" id="KW-1185">Reference proteome</keyword>
<dbReference type="GO" id="GO:0000398">
    <property type="term" value="P:mRNA splicing, via spliceosome"/>
    <property type="evidence" value="ECO:0007669"/>
    <property type="project" value="InterPro"/>
</dbReference>
<dbReference type="InterPro" id="IPR036236">
    <property type="entry name" value="Znf_C2H2_sf"/>
</dbReference>
<proteinExistence type="predicted"/>
<evidence type="ECO:0000256" key="1">
    <source>
        <dbReference type="ARBA" id="ARBA00022723"/>
    </source>
</evidence>
<evidence type="ECO:0000256" key="4">
    <source>
        <dbReference type="SAM" id="Coils"/>
    </source>
</evidence>
<feature type="region of interest" description="Disordered" evidence="5">
    <location>
        <begin position="195"/>
        <end position="217"/>
    </location>
</feature>
<feature type="region of interest" description="Disordered" evidence="5">
    <location>
        <begin position="1"/>
        <end position="20"/>
    </location>
</feature>
<gene>
    <name evidence="7" type="ORF">FGG08_002878</name>
</gene>
<name>A0A9P8HZD8_9PEZI</name>
<dbReference type="AlphaFoldDB" id="A0A9P8HZD8"/>
<evidence type="ECO:0000313" key="7">
    <source>
        <dbReference type="EMBL" id="KAH0542739.1"/>
    </source>
</evidence>
<reference evidence="7" key="1">
    <citation type="submission" date="2021-03" db="EMBL/GenBank/DDBJ databases">
        <title>Comparative genomics and phylogenomic investigation of the class Geoglossomycetes provide insights into ecological specialization and systematics.</title>
        <authorList>
            <person name="Melie T."/>
            <person name="Pirro S."/>
            <person name="Miller A.N."/>
            <person name="Quandt A."/>
        </authorList>
    </citation>
    <scope>NUCLEOTIDE SEQUENCE</scope>
    <source>
        <strain evidence="7">GBOQ0MN5Z8</strain>
    </source>
</reference>
<dbReference type="PANTHER" id="PTHR13173">
    <property type="entry name" value="WW DOMAIN BINDING PROTEIN 4"/>
    <property type="match status" value="1"/>
</dbReference>
<dbReference type="SUPFAM" id="SSF57667">
    <property type="entry name" value="beta-beta-alpha zinc fingers"/>
    <property type="match status" value="1"/>
</dbReference>
<protein>
    <recommendedName>
        <fullName evidence="6">U1-type domain-containing protein</fullName>
    </recommendedName>
</protein>
<evidence type="ECO:0000256" key="3">
    <source>
        <dbReference type="ARBA" id="ARBA00022833"/>
    </source>
</evidence>
<evidence type="ECO:0000256" key="5">
    <source>
        <dbReference type="SAM" id="MobiDB-lite"/>
    </source>
</evidence>
<dbReference type="InterPro" id="IPR013085">
    <property type="entry name" value="U1-CZ_Znf_C2H2"/>
</dbReference>
<dbReference type="InterPro" id="IPR003604">
    <property type="entry name" value="Matrin/U1-like-C_Znf_C2H2"/>
</dbReference>
<evidence type="ECO:0000259" key="6">
    <source>
        <dbReference type="SMART" id="SM00451"/>
    </source>
</evidence>
<dbReference type="GO" id="GO:0003723">
    <property type="term" value="F:RNA binding"/>
    <property type="evidence" value="ECO:0007669"/>
    <property type="project" value="TreeGrafter"/>
</dbReference>
<organism evidence="7 8">
    <name type="scientific">Glutinoglossum americanum</name>
    <dbReference type="NCBI Taxonomy" id="1670608"/>
    <lineage>
        <taxon>Eukaryota</taxon>
        <taxon>Fungi</taxon>
        <taxon>Dikarya</taxon>
        <taxon>Ascomycota</taxon>
        <taxon>Pezizomycotina</taxon>
        <taxon>Geoglossomycetes</taxon>
        <taxon>Geoglossales</taxon>
        <taxon>Geoglossaceae</taxon>
        <taxon>Glutinoglossum</taxon>
    </lineage>
</organism>
<dbReference type="GO" id="GO:0071011">
    <property type="term" value="C:precatalytic spliceosome"/>
    <property type="evidence" value="ECO:0007669"/>
    <property type="project" value="TreeGrafter"/>
</dbReference>
<dbReference type="PANTHER" id="PTHR13173:SF10">
    <property type="entry name" value="WW DOMAIN-BINDING PROTEIN 4"/>
    <property type="match status" value="1"/>
</dbReference>
<comment type="caution">
    <text evidence="7">The sequence shown here is derived from an EMBL/GenBank/DDBJ whole genome shotgun (WGS) entry which is preliminary data.</text>
</comment>
<sequence length="322" mass="36658">MTYEASRDQKQNQNIQANHQDKACLKAQLEMSEYWKSTPKYWCKHCKTFVRDTKLEKQNHEATPKHQGNLKRFLRDLHRGHERDEREKQRAKDEVERLNNVVSGATAVSSSSRNPPWGNGSTMAPLPPTQRQITPVERKQQIAQLAELGVAIPEEFRGGMAMAGEWQTVSERIIGQHEDEDVKPDIHSIGVRKRKLPGEETDEEDAGPVTKKGWGSTIRTYPEAGKDMHGLDVLLKENVLRKGNNKAELTADGNTEDDQEADTTTTRQKAPIKREESEQEAKISRLLTEESLEEDISVKMEEPSLSGEVVFKKRKVKSIRQK</sequence>
<dbReference type="InterPro" id="IPR040023">
    <property type="entry name" value="WBP4"/>
</dbReference>
<keyword evidence="2" id="KW-0863">Zinc-finger</keyword>
<feature type="coiled-coil region" evidence="4">
    <location>
        <begin position="74"/>
        <end position="108"/>
    </location>
</feature>
<accession>A0A9P8HZD8</accession>
<evidence type="ECO:0000313" key="8">
    <source>
        <dbReference type="Proteomes" id="UP000698800"/>
    </source>
</evidence>
<dbReference type="EMBL" id="JAGHQL010000047">
    <property type="protein sequence ID" value="KAH0542739.1"/>
    <property type="molecule type" value="Genomic_DNA"/>
</dbReference>
<dbReference type="Gene3D" id="3.30.160.60">
    <property type="entry name" value="Classic Zinc Finger"/>
    <property type="match status" value="1"/>
</dbReference>
<keyword evidence="4" id="KW-0175">Coiled coil</keyword>
<keyword evidence="3" id="KW-0862">Zinc</keyword>
<dbReference type="OrthoDB" id="191651at2759"/>